<dbReference type="Gene3D" id="3.40.50.850">
    <property type="entry name" value="Isochorismatase-like"/>
    <property type="match status" value="1"/>
</dbReference>
<dbReference type="KEGG" id="lez:GLE_0388"/>
<protein>
    <submittedName>
        <fullName evidence="1">Isochorismatase</fullName>
        <ecNumber evidence="1">3.3.2.1</ecNumber>
    </submittedName>
</protein>
<dbReference type="PANTHER" id="PTHR43540">
    <property type="entry name" value="PEROXYUREIDOACRYLATE/UREIDOACRYLATE AMIDOHYDROLASE-RELATED"/>
    <property type="match status" value="1"/>
</dbReference>
<dbReference type="GO" id="GO:0008908">
    <property type="term" value="F:isochorismatase activity"/>
    <property type="evidence" value="ECO:0007669"/>
    <property type="project" value="UniProtKB-EC"/>
</dbReference>
<dbReference type="STRING" id="69.GLE_0388"/>
<proteinExistence type="predicted"/>
<dbReference type="InterPro" id="IPR036380">
    <property type="entry name" value="Isochorismatase-like_sf"/>
</dbReference>
<dbReference type="AlphaFoldDB" id="A0A0S2DB35"/>
<sequence length="185" mass="20145">MTNVAPPQIALLIVDMFNFLDFADGQALLKQALPAARRIAALKRRFRRVGAPVIYANDNFGQWHADFRELVAVCRHESCRGAPIADLLAPEADDFYVLKPKQSAFHSTPLAVLLEHCGCREVAITGISTDVCIAATAIDAHMRDLTVRIPADCVAAPSRRRTAVALAVLKQSVHARCAQSPSLHP</sequence>
<dbReference type="EC" id="3.3.2.1" evidence="1"/>
<dbReference type="InterPro" id="IPR050272">
    <property type="entry name" value="Isochorismatase-like_hydrls"/>
</dbReference>
<dbReference type="OrthoDB" id="9807387at2"/>
<organism evidence="1 2">
    <name type="scientific">Lysobacter enzymogenes</name>
    <dbReference type="NCBI Taxonomy" id="69"/>
    <lineage>
        <taxon>Bacteria</taxon>
        <taxon>Pseudomonadati</taxon>
        <taxon>Pseudomonadota</taxon>
        <taxon>Gammaproteobacteria</taxon>
        <taxon>Lysobacterales</taxon>
        <taxon>Lysobacteraceae</taxon>
        <taxon>Lysobacter</taxon>
    </lineage>
</organism>
<dbReference type="InterPro" id="IPR000868">
    <property type="entry name" value="Isochorismatase-like_dom"/>
</dbReference>
<reference evidence="1 2" key="1">
    <citation type="submission" date="2015-11" db="EMBL/GenBank/DDBJ databases">
        <title>Genome sequences of Lysobacter enzymogenes strain C3 and Lysobacter antibioticus ATCC 29479.</title>
        <authorList>
            <person name="Kobayashi D.Y."/>
        </authorList>
    </citation>
    <scope>NUCLEOTIDE SEQUENCE [LARGE SCALE GENOMIC DNA]</scope>
    <source>
        <strain evidence="1 2">C3</strain>
    </source>
</reference>
<accession>A0A0S2DB35</accession>
<dbReference type="PATRIC" id="fig|69.6.peg.385"/>
<dbReference type="Proteomes" id="UP000061569">
    <property type="component" value="Chromosome"/>
</dbReference>
<dbReference type="Pfam" id="PF00857">
    <property type="entry name" value="Isochorismatase"/>
    <property type="match status" value="1"/>
</dbReference>
<dbReference type="SUPFAM" id="SSF52499">
    <property type="entry name" value="Isochorismatase-like hydrolases"/>
    <property type="match status" value="1"/>
</dbReference>
<name>A0A0S2DB35_LYSEN</name>
<evidence type="ECO:0000313" key="2">
    <source>
        <dbReference type="Proteomes" id="UP000061569"/>
    </source>
</evidence>
<gene>
    <name evidence="1" type="ORF">GLE_0388</name>
</gene>
<keyword evidence="1" id="KW-0378">Hydrolase</keyword>
<evidence type="ECO:0000313" key="1">
    <source>
        <dbReference type="EMBL" id="ALN55746.1"/>
    </source>
</evidence>
<dbReference type="CDD" id="cd00431">
    <property type="entry name" value="cysteine_hydrolases"/>
    <property type="match status" value="1"/>
</dbReference>
<dbReference type="EMBL" id="CP013140">
    <property type="protein sequence ID" value="ALN55746.1"/>
    <property type="molecule type" value="Genomic_DNA"/>
</dbReference>
<dbReference type="PANTHER" id="PTHR43540:SF6">
    <property type="entry name" value="ISOCHORISMATASE-LIKE DOMAIN-CONTAINING PROTEIN"/>
    <property type="match status" value="1"/>
</dbReference>